<feature type="binding site" evidence="12">
    <location>
        <position position="234"/>
    </location>
    <ligand>
        <name>K(+)</name>
        <dbReference type="ChEBI" id="CHEBI:29103"/>
    </ligand>
</feature>
<organism evidence="14 15">
    <name type="scientific">Lysinibacillus xylanilyticus</name>
    <dbReference type="NCBI Taxonomy" id="582475"/>
    <lineage>
        <taxon>Bacteria</taxon>
        <taxon>Bacillati</taxon>
        <taxon>Bacillota</taxon>
        <taxon>Bacilli</taxon>
        <taxon>Bacillales</taxon>
        <taxon>Bacillaceae</taxon>
        <taxon>Lysinibacillus</taxon>
    </lineage>
</organism>
<comment type="pathway">
    <text evidence="12">Carbohydrate metabolism; D-ribose degradation; D-ribose 5-phosphate from beta-D-ribopyranose: step 2/2.</text>
</comment>
<dbReference type="PROSITE" id="PS00584">
    <property type="entry name" value="PFKB_KINASES_2"/>
    <property type="match status" value="1"/>
</dbReference>
<protein>
    <recommendedName>
        <fullName evidence="3 12">Ribokinase</fullName>
        <shortName evidence="12">RK</shortName>
        <ecNumber evidence="2 12">2.7.1.15</ecNumber>
    </recommendedName>
</protein>
<comment type="caution">
    <text evidence="12">Lacks conserved residue(s) required for the propagation of feature annotation.</text>
</comment>
<dbReference type="AlphaFoldDB" id="A0A0K9FGF3"/>
<dbReference type="EMBL" id="LFXJ01000005">
    <property type="protein sequence ID" value="KMY33211.1"/>
    <property type="molecule type" value="Genomic_DNA"/>
</dbReference>
<feature type="domain" description="Carbohydrate kinase PfkB" evidence="13">
    <location>
        <begin position="2"/>
        <end position="279"/>
    </location>
</feature>
<feature type="binding site" evidence="12">
    <location>
        <position position="238"/>
    </location>
    <ligand>
        <name>substrate</name>
    </ligand>
</feature>
<dbReference type="Pfam" id="PF00294">
    <property type="entry name" value="PfkB"/>
    <property type="match status" value="1"/>
</dbReference>
<dbReference type="PATRIC" id="fig|582475.4.peg.648"/>
<keyword evidence="4 12" id="KW-0808">Transferase</keyword>
<dbReference type="Gene3D" id="3.40.1190.20">
    <property type="match status" value="1"/>
</dbReference>
<keyword evidence="5 12" id="KW-0479">Metal-binding</keyword>
<keyword evidence="10 12" id="KW-0630">Potassium</keyword>
<gene>
    <name evidence="12" type="primary">rbsK</name>
    <name evidence="14" type="ORF">ACZ11_05975</name>
</gene>
<evidence type="ECO:0000256" key="5">
    <source>
        <dbReference type="ARBA" id="ARBA00022723"/>
    </source>
</evidence>
<dbReference type="UniPathway" id="UPA00916">
    <property type="reaction ID" value="UER00889"/>
</dbReference>
<keyword evidence="7 12" id="KW-0418">Kinase</keyword>
<dbReference type="NCBIfam" id="TIGR02152">
    <property type="entry name" value="D_ribokin_bact"/>
    <property type="match status" value="1"/>
</dbReference>
<dbReference type="PANTHER" id="PTHR10584">
    <property type="entry name" value="SUGAR KINASE"/>
    <property type="match status" value="1"/>
</dbReference>
<feature type="binding site" evidence="12">
    <location>
        <position position="262"/>
    </location>
    <ligand>
        <name>ATP</name>
        <dbReference type="ChEBI" id="CHEBI:30616"/>
    </ligand>
</feature>
<dbReference type="Proteomes" id="UP000037326">
    <property type="component" value="Unassembled WGS sequence"/>
</dbReference>
<dbReference type="CDD" id="cd01174">
    <property type="entry name" value="ribokinase"/>
    <property type="match status" value="1"/>
</dbReference>
<feature type="binding site" evidence="12">
    <location>
        <begin position="9"/>
        <end position="11"/>
    </location>
    <ligand>
        <name>substrate</name>
    </ligand>
</feature>
<accession>A0A0K9FGF3</accession>
<evidence type="ECO:0000256" key="1">
    <source>
        <dbReference type="ARBA" id="ARBA00005380"/>
    </source>
</evidence>
<dbReference type="PANTHER" id="PTHR10584:SF166">
    <property type="entry name" value="RIBOKINASE"/>
    <property type="match status" value="1"/>
</dbReference>
<comment type="similarity">
    <text evidence="1">Belongs to the carbohydrate kinase pfkB family.</text>
</comment>
<dbReference type="GO" id="GO:0005829">
    <property type="term" value="C:cytosol"/>
    <property type="evidence" value="ECO:0007669"/>
    <property type="project" value="TreeGrafter"/>
</dbReference>
<comment type="subcellular location">
    <subcellularLocation>
        <location evidence="12">Cytoplasm</location>
    </subcellularLocation>
</comment>
<name>A0A0K9FGF3_9BACI</name>
<dbReference type="InterPro" id="IPR011611">
    <property type="entry name" value="PfkB_dom"/>
</dbReference>
<keyword evidence="9 12" id="KW-0460">Magnesium</keyword>
<dbReference type="InterPro" id="IPR002139">
    <property type="entry name" value="Ribo/fructo_kinase"/>
</dbReference>
<dbReference type="PRINTS" id="PR00990">
    <property type="entry name" value="RIBOKINASE"/>
</dbReference>
<keyword evidence="12" id="KW-0963">Cytoplasm</keyword>
<comment type="activity regulation">
    <text evidence="12">Activated by a monovalent cation that binds near, but not in, the active site. The most likely occupant of the site in vivo is potassium. Ion binding induces a conformational change that may alter substrate affinity.</text>
</comment>
<dbReference type="SUPFAM" id="SSF53613">
    <property type="entry name" value="Ribokinase-like"/>
    <property type="match status" value="1"/>
</dbReference>
<evidence type="ECO:0000256" key="11">
    <source>
        <dbReference type="ARBA" id="ARBA00023277"/>
    </source>
</evidence>
<dbReference type="InterPro" id="IPR002173">
    <property type="entry name" value="Carboh/pur_kinase_PfkB_CS"/>
</dbReference>
<feature type="binding site" evidence="12">
    <location>
        <begin position="237"/>
        <end position="238"/>
    </location>
    <ligand>
        <name>ATP</name>
        <dbReference type="ChEBI" id="CHEBI:30616"/>
    </ligand>
</feature>
<keyword evidence="6 12" id="KW-0547">Nucleotide-binding</keyword>
<dbReference type="InterPro" id="IPR029056">
    <property type="entry name" value="Ribokinase-like"/>
</dbReference>
<dbReference type="GeneID" id="96597833"/>
<dbReference type="GO" id="GO:0019303">
    <property type="term" value="P:D-ribose catabolic process"/>
    <property type="evidence" value="ECO:0007669"/>
    <property type="project" value="UniProtKB-UniRule"/>
</dbReference>
<feature type="binding site" evidence="12">
    <location>
        <position position="232"/>
    </location>
    <ligand>
        <name>K(+)</name>
        <dbReference type="ChEBI" id="CHEBI:29103"/>
    </ligand>
</feature>
<dbReference type="RefSeq" id="WP_049667082.1">
    <property type="nucleotide sequence ID" value="NZ_LFXJ01000005.1"/>
</dbReference>
<evidence type="ECO:0000256" key="10">
    <source>
        <dbReference type="ARBA" id="ARBA00022958"/>
    </source>
</evidence>
<dbReference type="EC" id="2.7.1.15" evidence="2 12"/>
<sequence>MITVIGSINMDLVVQMGVFPKQGETIFGKDFQTIPGGKGANQAIAAARLGSEVTMIGCVGADSFGEALRTVLQQEHVQTETITSVSAPTGIANILIYNNDNRIIVVPGANYELMPSHIEAAKEIIQKSQMVIMQLEIPTETTAYAIKLCKEANVPVLLNPAPAANFDVQWMEDITYITPNETECAEIFGDDVEQILEKYPNKMIVTLGSNGAHYFDGEYPIHVPGYLTKAVDTTGAGDTFNGALAYALVEGQSLDQAVYFANIAASLSVEKFGAQGGMPNIGAVYARMAGVEE</sequence>
<feature type="binding site" evidence="12">
    <location>
        <position position="136"/>
    </location>
    <ligand>
        <name>substrate</name>
    </ligand>
</feature>
<evidence type="ECO:0000256" key="2">
    <source>
        <dbReference type="ARBA" id="ARBA00012035"/>
    </source>
</evidence>
<evidence type="ECO:0000313" key="14">
    <source>
        <dbReference type="EMBL" id="KMY33211.1"/>
    </source>
</evidence>
<evidence type="ECO:0000256" key="3">
    <source>
        <dbReference type="ARBA" id="ARBA00016943"/>
    </source>
</evidence>
<comment type="catalytic activity">
    <reaction evidence="12">
        <text>D-ribose + ATP = D-ribose 5-phosphate + ADP + H(+)</text>
        <dbReference type="Rhea" id="RHEA:13697"/>
        <dbReference type="ChEBI" id="CHEBI:15378"/>
        <dbReference type="ChEBI" id="CHEBI:30616"/>
        <dbReference type="ChEBI" id="CHEBI:47013"/>
        <dbReference type="ChEBI" id="CHEBI:78346"/>
        <dbReference type="ChEBI" id="CHEBI:456216"/>
        <dbReference type="EC" id="2.7.1.15"/>
    </reaction>
</comment>
<dbReference type="HAMAP" id="MF_01987">
    <property type="entry name" value="Ribokinase"/>
    <property type="match status" value="1"/>
</dbReference>
<comment type="subunit">
    <text evidence="12">Homodimer.</text>
</comment>
<evidence type="ECO:0000259" key="13">
    <source>
        <dbReference type="Pfam" id="PF00294"/>
    </source>
</evidence>
<comment type="function">
    <text evidence="12">Catalyzes the phosphorylation of ribose at O-5 in a reaction requiring ATP and magnesium. The resulting D-ribose-5-phosphate can then be used either for sythesis of nucleotides, histidine, and tryptophan, or as a component of the pentose phosphate pathway.</text>
</comment>
<proteinExistence type="inferred from homology"/>
<keyword evidence="8 12" id="KW-0067">ATP-binding</keyword>
<feature type="binding site" evidence="12">
    <location>
        <begin position="206"/>
        <end position="211"/>
    </location>
    <ligand>
        <name>ATP</name>
        <dbReference type="ChEBI" id="CHEBI:30616"/>
    </ligand>
</feature>
<comment type="similarity">
    <text evidence="12">Belongs to the carbohydrate kinase PfkB family. Ribokinase subfamily.</text>
</comment>
<evidence type="ECO:0000256" key="7">
    <source>
        <dbReference type="ARBA" id="ARBA00022777"/>
    </source>
</evidence>
<feature type="binding site" evidence="12">
    <location>
        <position position="180"/>
    </location>
    <ligand>
        <name>ATP</name>
        <dbReference type="ChEBI" id="CHEBI:30616"/>
    </ligand>
</feature>
<evidence type="ECO:0000256" key="6">
    <source>
        <dbReference type="ARBA" id="ARBA00022741"/>
    </source>
</evidence>
<dbReference type="GO" id="GO:0004747">
    <property type="term" value="F:ribokinase activity"/>
    <property type="evidence" value="ECO:0007669"/>
    <property type="project" value="UniProtKB-UniRule"/>
</dbReference>
<comment type="cofactor">
    <cofactor evidence="12">
        <name>Mg(2+)</name>
        <dbReference type="ChEBI" id="CHEBI:18420"/>
    </cofactor>
    <text evidence="12">Requires a divalent cation, most likely magnesium in vivo, as an electrophilic catalyst to aid phosphoryl group transfer. It is the chelate of the metal and the nucleotide that is the actual substrate.</text>
</comment>
<feature type="binding site" evidence="12">
    <location>
        <position position="268"/>
    </location>
    <ligand>
        <name>K(+)</name>
        <dbReference type="ChEBI" id="CHEBI:29103"/>
    </ligand>
</feature>
<keyword evidence="11 12" id="KW-0119">Carbohydrate metabolism</keyword>
<evidence type="ECO:0000256" key="4">
    <source>
        <dbReference type="ARBA" id="ARBA00022679"/>
    </source>
</evidence>
<evidence type="ECO:0000313" key="15">
    <source>
        <dbReference type="Proteomes" id="UP000037326"/>
    </source>
</evidence>
<evidence type="ECO:0000256" key="12">
    <source>
        <dbReference type="HAMAP-Rule" id="MF_01987"/>
    </source>
</evidence>
<feature type="active site" description="Proton acceptor" evidence="12">
    <location>
        <position position="238"/>
    </location>
</feature>
<feature type="binding site" evidence="12">
    <location>
        <position position="271"/>
    </location>
    <ligand>
        <name>K(+)</name>
        <dbReference type="ChEBI" id="CHEBI:29103"/>
    </ligand>
</feature>
<feature type="binding site" evidence="12">
    <location>
        <begin position="37"/>
        <end position="41"/>
    </location>
    <ligand>
        <name>substrate</name>
    </ligand>
</feature>
<evidence type="ECO:0000256" key="9">
    <source>
        <dbReference type="ARBA" id="ARBA00022842"/>
    </source>
</evidence>
<dbReference type="GO" id="GO:0005524">
    <property type="term" value="F:ATP binding"/>
    <property type="evidence" value="ECO:0007669"/>
    <property type="project" value="UniProtKB-UniRule"/>
</dbReference>
<dbReference type="GO" id="GO:0046872">
    <property type="term" value="F:metal ion binding"/>
    <property type="evidence" value="ECO:0007669"/>
    <property type="project" value="UniProtKB-KW"/>
</dbReference>
<reference evidence="15" key="1">
    <citation type="submission" date="2015-07" db="EMBL/GenBank/DDBJ databases">
        <authorList>
            <consortium name="Consortium for Microbial Forensics and Genomics (microFORGE)"/>
            <person name="Knight B.M."/>
            <person name="Roberts D.P."/>
            <person name="Lin D."/>
            <person name="Hari K."/>
            <person name="Fletcher J."/>
            <person name="Melcher U."/>
            <person name="Blagden T."/>
            <person name="Winegar R.A."/>
        </authorList>
    </citation>
    <scope>NUCLEOTIDE SEQUENCE [LARGE SCALE GENOMIC DNA]</scope>
    <source>
        <strain evidence="15">DSM 23493</strain>
    </source>
</reference>
<dbReference type="OrthoDB" id="9775849at2"/>
<comment type="caution">
    <text evidence="14">The sequence shown here is derived from an EMBL/GenBank/DDBJ whole genome shotgun (WGS) entry which is preliminary data.</text>
</comment>
<evidence type="ECO:0000256" key="8">
    <source>
        <dbReference type="ARBA" id="ARBA00022840"/>
    </source>
</evidence>
<feature type="binding site" evidence="12">
    <location>
        <position position="273"/>
    </location>
    <ligand>
        <name>K(+)</name>
        <dbReference type="ChEBI" id="CHEBI:29103"/>
    </ligand>
</feature>
<dbReference type="InterPro" id="IPR011877">
    <property type="entry name" value="Ribokinase"/>
</dbReference>